<dbReference type="AlphaFoldDB" id="A0A1M4WLL6"/>
<organism evidence="1 2">
    <name type="scientific">Cnuella takakiae</name>
    <dbReference type="NCBI Taxonomy" id="1302690"/>
    <lineage>
        <taxon>Bacteria</taxon>
        <taxon>Pseudomonadati</taxon>
        <taxon>Bacteroidota</taxon>
        <taxon>Chitinophagia</taxon>
        <taxon>Chitinophagales</taxon>
        <taxon>Chitinophagaceae</taxon>
        <taxon>Cnuella</taxon>
    </lineage>
</organism>
<dbReference type="Proteomes" id="UP000184368">
    <property type="component" value="Unassembled WGS sequence"/>
</dbReference>
<protein>
    <submittedName>
        <fullName evidence="1">Uncharacterized protein</fullName>
    </submittedName>
</protein>
<accession>A0A1M4WLL6</accession>
<gene>
    <name evidence="1" type="ORF">SAMN05444008_10365</name>
</gene>
<evidence type="ECO:0000313" key="2">
    <source>
        <dbReference type="Proteomes" id="UP000184368"/>
    </source>
</evidence>
<keyword evidence="2" id="KW-1185">Reference proteome</keyword>
<name>A0A1M4WLL6_9BACT</name>
<reference evidence="1 2" key="1">
    <citation type="submission" date="2016-11" db="EMBL/GenBank/DDBJ databases">
        <authorList>
            <person name="Jaros S."/>
            <person name="Januszkiewicz K."/>
            <person name="Wedrychowicz H."/>
        </authorList>
    </citation>
    <scope>NUCLEOTIDE SEQUENCE [LARGE SCALE GENOMIC DNA]</scope>
    <source>
        <strain evidence="1 2">DSM 26897</strain>
    </source>
</reference>
<proteinExistence type="predicted"/>
<sequence>MIHPFAEPKGCSEWAPFLFYIKMKWNVASYSCVNDKVSASLYLSNQMGVTFFSYTLCS</sequence>
<evidence type="ECO:0000313" key="1">
    <source>
        <dbReference type="EMBL" id="SHE82094.1"/>
    </source>
</evidence>
<dbReference type="EMBL" id="FQUO01000003">
    <property type="protein sequence ID" value="SHE82094.1"/>
    <property type="molecule type" value="Genomic_DNA"/>
</dbReference>